<name>A0ACD1FU59_9EURO</name>
<gene>
    <name evidence="1" type="ORF">BO95DRAFT_297150</name>
</gene>
<sequence>MVISSSLILEGPPGGLALICPLSCSRSGVLPLCGDGSVASKVVRPTPFPFRGFLSGPQKESLVVNQVACNNFSFKWLLCWMDASDAIHSFLFHLYFFFLVPLSHSLLYGLPAPFFAPPPFPSIAHR</sequence>
<dbReference type="Proteomes" id="UP000249057">
    <property type="component" value="Unassembled WGS sequence"/>
</dbReference>
<evidence type="ECO:0000313" key="1">
    <source>
        <dbReference type="EMBL" id="RAH40535.1"/>
    </source>
</evidence>
<reference evidence="1" key="1">
    <citation type="submission" date="2018-02" db="EMBL/GenBank/DDBJ databases">
        <title>The genomes of Aspergillus section Nigri reveals drivers in fungal speciation.</title>
        <authorList>
            <consortium name="DOE Joint Genome Institute"/>
            <person name="Vesth T.C."/>
            <person name="Nybo J."/>
            <person name="Theobald S."/>
            <person name="Brandl J."/>
            <person name="Frisvad J.C."/>
            <person name="Nielsen K.F."/>
            <person name="Lyhne E.K."/>
            <person name="Kogle M.E."/>
            <person name="Kuo A."/>
            <person name="Riley R."/>
            <person name="Clum A."/>
            <person name="Nolan M."/>
            <person name="Lipzen A."/>
            <person name="Salamov A."/>
            <person name="Henrissat B."/>
            <person name="Wiebenga A."/>
            <person name="De vries R.P."/>
            <person name="Grigoriev I.V."/>
            <person name="Mortensen U.H."/>
            <person name="Andersen M.R."/>
            <person name="Baker S.E."/>
        </authorList>
    </citation>
    <scope>NUCLEOTIDE SEQUENCE</scope>
    <source>
        <strain evidence="1">CBS 621.78</strain>
    </source>
</reference>
<protein>
    <submittedName>
        <fullName evidence="1">Uncharacterized protein</fullName>
    </submittedName>
</protein>
<organism evidence="1 2">
    <name type="scientific">Aspergillus brunneoviolaceus CBS 621.78</name>
    <dbReference type="NCBI Taxonomy" id="1450534"/>
    <lineage>
        <taxon>Eukaryota</taxon>
        <taxon>Fungi</taxon>
        <taxon>Dikarya</taxon>
        <taxon>Ascomycota</taxon>
        <taxon>Pezizomycotina</taxon>
        <taxon>Eurotiomycetes</taxon>
        <taxon>Eurotiomycetidae</taxon>
        <taxon>Eurotiales</taxon>
        <taxon>Aspergillaceae</taxon>
        <taxon>Aspergillus</taxon>
        <taxon>Aspergillus subgen. Circumdati</taxon>
    </lineage>
</organism>
<evidence type="ECO:0000313" key="2">
    <source>
        <dbReference type="Proteomes" id="UP000249057"/>
    </source>
</evidence>
<dbReference type="EMBL" id="KZ825407">
    <property type="protein sequence ID" value="RAH40535.1"/>
    <property type="molecule type" value="Genomic_DNA"/>
</dbReference>
<accession>A0ACD1FU59</accession>
<keyword evidence="2" id="KW-1185">Reference proteome</keyword>
<proteinExistence type="predicted"/>